<proteinExistence type="predicted"/>
<name>X0T4V9_9ZZZZ</name>
<gene>
    <name evidence="1" type="ORF">S01H1_01721</name>
</gene>
<reference evidence="1" key="1">
    <citation type="journal article" date="2014" name="Front. Microbiol.">
        <title>High frequency of phylogenetically diverse reductive dehalogenase-homologous genes in deep subseafloor sedimentary metagenomes.</title>
        <authorList>
            <person name="Kawai M."/>
            <person name="Futagami T."/>
            <person name="Toyoda A."/>
            <person name="Takaki Y."/>
            <person name="Nishi S."/>
            <person name="Hori S."/>
            <person name="Arai W."/>
            <person name="Tsubouchi T."/>
            <person name="Morono Y."/>
            <person name="Uchiyama I."/>
            <person name="Ito T."/>
            <person name="Fujiyama A."/>
            <person name="Inagaki F."/>
            <person name="Takami H."/>
        </authorList>
    </citation>
    <scope>NUCLEOTIDE SEQUENCE</scope>
    <source>
        <strain evidence="1">Expedition CK06-06</strain>
    </source>
</reference>
<sequence>MGFSDCFAQPFLCLWYGYEMGVVWHQTIGPDSNAAAIAPFRHQIDVAPIVFVTKKCLLSTIASLRYMMRIAGNY</sequence>
<dbReference type="AlphaFoldDB" id="X0T4V9"/>
<accession>X0T4V9</accession>
<dbReference type="EMBL" id="BARS01000773">
    <property type="protein sequence ID" value="GAF82386.1"/>
    <property type="molecule type" value="Genomic_DNA"/>
</dbReference>
<organism evidence="1">
    <name type="scientific">marine sediment metagenome</name>
    <dbReference type="NCBI Taxonomy" id="412755"/>
    <lineage>
        <taxon>unclassified sequences</taxon>
        <taxon>metagenomes</taxon>
        <taxon>ecological metagenomes</taxon>
    </lineage>
</organism>
<comment type="caution">
    <text evidence="1">The sequence shown here is derived from an EMBL/GenBank/DDBJ whole genome shotgun (WGS) entry which is preliminary data.</text>
</comment>
<protein>
    <submittedName>
        <fullName evidence="1">Uncharacterized protein</fullName>
    </submittedName>
</protein>
<feature type="non-terminal residue" evidence="1">
    <location>
        <position position="74"/>
    </location>
</feature>
<evidence type="ECO:0000313" key="1">
    <source>
        <dbReference type="EMBL" id="GAF82386.1"/>
    </source>
</evidence>